<protein>
    <submittedName>
        <fullName evidence="1">Uncharacterized protein</fullName>
    </submittedName>
</protein>
<dbReference type="Gene3D" id="3.30.9.10">
    <property type="entry name" value="D-Amino Acid Oxidase, subunit A, domain 2"/>
    <property type="match status" value="1"/>
</dbReference>
<dbReference type="EMBL" id="MU254862">
    <property type="protein sequence ID" value="KAG9239828.1"/>
    <property type="molecule type" value="Genomic_DNA"/>
</dbReference>
<gene>
    <name evidence="1" type="ORF">BJ878DRAFT_20200</name>
</gene>
<sequence length="268" mass="29778">MRHVFRKTALKGGWSVKSPASFSAAELTWVNTFEQLPPWLAQMMKEVIYHVNRESRKLWTEYMDRAPGLFEGVSLHTDILRLYAEDVALTAASELNRDLGSLLDELSQPELLCEYPGFEVAANSNHLAGGLTVQGFTLGIHSFVDNLIDRITKLGGEFTWNRSVQRIRRNASGEVALLESQLGALQADNYVISPGVTRNALLDGTASENLVQGVLGVWLQIPNLNPMLKNSIKIHRRGCLVEDINVTVSRDTKTNEKTSWVADTDTLG</sequence>
<dbReference type="Proteomes" id="UP000887226">
    <property type="component" value="Unassembled WGS sequence"/>
</dbReference>
<organism evidence="1 2">
    <name type="scientific">Calycina marina</name>
    <dbReference type="NCBI Taxonomy" id="1763456"/>
    <lineage>
        <taxon>Eukaryota</taxon>
        <taxon>Fungi</taxon>
        <taxon>Dikarya</taxon>
        <taxon>Ascomycota</taxon>
        <taxon>Pezizomycotina</taxon>
        <taxon>Leotiomycetes</taxon>
        <taxon>Helotiales</taxon>
        <taxon>Pezizellaceae</taxon>
        <taxon>Calycina</taxon>
    </lineage>
</organism>
<evidence type="ECO:0000313" key="1">
    <source>
        <dbReference type="EMBL" id="KAG9239828.1"/>
    </source>
</evidence>
<accession>A0A9P7YTR1</accession>
<proteinExistence type="predicted"/>
<reference evidence="1" key="1">
    <citation type="journal article" date="2021" name="IMA Fungus">
        <title>Genomic characterization of three marine fungi, including Emericellopsis atlantica sp. nov. with signatures of a generalist lifestyle and marine biomass degradation.</title>
        <authorList>
            <person name="Hagestad O.C."/>
            <person name="Hou L."/>
            <person name="Andersen J.H."/>
            <person name="Hansen E.H."/>
            <person name="Altermark B."/>
            <person name="Li C."/>
            <person name="Kuhnert E."/>
            <person name="Cox R.J."/>
            <person name="Crous P.W."/>
            <person name="Spatafora J.W."/>
            <person name="Lail K."/>
            <person name="Amirebrahimi M."/>
            <person name="Lipzen A."/>
            <person name="Pangilinan J."/>
            <person name="Andreopoulos W."/>
            <person name="Hayes R.D."/>
            <person name="Ng V."/>
            <person name="Grigoriev I.V."/>
            <person name="Jackson S.A."/>
            <person name="Sutton T.D.S."/>
            <person name="Dobson A.D.W."/>
            <person name="Rama T."/>
        </authorList>
    </citation>
    <scope>NUCLEOTIDE SEQUENCE</scope>
    <source>
        <strain evidence="1">TRa3180A</strain>
    </source>
</reference>
<evidence type="ECO:0000313" key="2">
    <source>
        <dbReference type="Proteomes" id="UP000887226"/>
    </source>
</evidence>
<dbReference type="SUPFAM" id="SSF51971">
    <property type="entry name" value="Nucleotide-binding domain"/>
    <property type="match status" value="1"/>
</dbReference>
<dbReference type="InterPro" id="IPR036188">
    <property type="entry name" value="FAD/NAD-bd_sf"/>
</dbReference>
<dbReference type="OrthoDB" id="3663474at2759"/>
<keyword evidence="2" id="KW-1185">Reference proteome</keyword>
<dbReference type="Gene3D" id="3.50.50.60">
    <property type="entry name" value="FAD/NAD(P)-binding domain"/>
    <property type="match status" value="1"/>
</dbReference>
<dbReference type="AlphaFoldDB" id="A0A9P7YTR1"/>
<comment type="caution">
    <text evidence="1">The sequence shown here is derived from an EMBL/GenBank/DDBJ whole genome shotgun (WGS) entry which is preliminary data.</text>
</comment>
<name>A0A9P7YTR1_9HELO</name>